<protein>
    <submittedName>
        <fullName evidence="2">Uncharacterized protein</fullName>
    </submittedName>
</protein>
<dbReference type="AlphaFoldDB" id="A0A1F5GGV5"/>
<feature type="compositionally biased region" description="Low complexity" evidence="1">
    <location>
        <begin position="1"/>
        <end position="12"/>
    </location>
</feature>
<gene>
    <name evidence="2" type="ORF">A3D81_02250</name>
</gene>
<comment type="caution">
    <text evidence="2">The sequence shown here is derived from an EMBL/GenBank/DDBJ whole genome shotgun (WGS) entry which is preliminary data.</text>
</comment>
<sequence length="79" mass="8693">MTYQDDSNNSDDQTSDDYLKHQQAKPPSVTGEEDVFSGDATTSESPNIDEELEKVGLTGDDGEDIQPLDIASKLKEEEE</sequence>
<organism evidence="2 3">
    <name type="scientific">Candidatus Curtissbacteria bacterium RIFCSPHIGHO2_02_FULL_40_17</name>
    <dbReference type="NCBI Taxonomy" id="1797715"/>
    <lineage>
        <taxon>Bacteria</taxon>
        <taxon>Candidatus Curtissiibacteriota</taxon>
    </lineage>
</organism>
<reference evidence="2 3" key="1">
    <citation type="journal article" date="2016" name="Nat. Commun.">
        <title>Thousands of microbial genomes shed light on interconnected biogeochemical processes in an aquifer system.</title>
        <authorList>
            <person name="Anantharaman K."/>
            <person name="Brown C.T."/>
            <person name="Hug L.A."/>
            <person name="Sharon I."/>
            <person name="Castelle C.J."/>
            <person name="Probst A.J."/>
            <person name="Thomas B.C."/>
            <person name="Singh A."/>
            <person name="Wilkins M.J."/>
            <person name="Karaoz U."/>
            <person name="Brodie E.L."/>
            <person name="Williams K.H."/>
            <person name="Hubbard S.S."/>
            <person name="Banfield J.F."/>
        </authorList>
    </citation>
    <scope>NUCLEOTIDE SEQUENCE [LARGE SCALE GENOMIC DNA]</scope>
</reference>
<proteinExistence type="predicted"/>
<evidence type="ECO:0000313" key="3">
    <source>
        <dbReference type="Proteomes" id="UP000178492"/>
    </source>
</evidence>
<evidence type="ECO:0000256" key="1">
    <source>
        <dbReference type="SAM" id="MobiDB-lite"/>
    </source>
</evidence>
<dbReference type="Proteomes" id="UP000178492">
    <property type="component" value="Unassembled WGS sequence"/>
</dbReference>
<accession>A0A1F5GGV5</accession>
<dbReference type="EMBL" id="MFBE01000023">
    <property type="protein sequence ID" value="OGD91103.1"/>
    <property type="molecule type" value="Genomic_DNA"/>
</dbReference>
<evidence type="ECO:0000313" key="2">
    <source>
        <dbReference type="EMBL" id="OGD91103.1"/>
    </source>
</evidence>
<name>A0A1F5GGV5_9BACT</name>
<feature type="region of interest" description="Disordered" evidence="1">
    <location>
        <begin position="1"/>
        <end position="79"/>
    </location>
</feature>